<organism evidence="2">
    <name type="scientific">marine metagenome</name>
    <dbReference type="NCBI Taxonomy" id="408172"/>
    <lineage>
        <taxon>unclassified sequences</taxon>
        <taxon>metagenomes</taxon>
        <taxon>ecological metagenomes</taxon>
    </lineage>
</organism>
<feature type="non-terminal residue" evidence="2">
    <location>
        <position position="267"/>
    </location>
</feature>
<gene>
    <name evidence="2" type="ORF">METZ01_LOCUS259331</name>
</gene>
<feature type="transmembrane region" description="Helical" evidence="1">
    <location>
        <begin position="21"/>
        <end position="40"/>
    </location>
</feature>
<dbReference type="Pfam" id="PF15461">
    <property type="entry name" value="BCD"/>
    <property type="match status" value="1"/>
</dbReference>
<evidence type="ECO:0008006" key="3">
    <source>
        <dbReference type="Google" id="ProtNLM"/>
    </source>
</evidence>
<proteinExistence type="predicted"/>
<protein>
    <recommendedName>
        <fullName evidence="3">Beta-carotene 15,15'-dioxygenase</fullName>
    </recommendedName>
</protein>
<accession>A0A382J526</accession>
<keyword evidence="1" id="KW-0472">Membrane</keyword>
<evidence type="ECO:0000256" key="1">
    <source>
        <dbReference type="SAM" id="Phobius"/>
    </source>
</evidence>
<feature type="transmembrane region" description="Helical" evidence="1">
    <location>
        <begin position="73"/>
        <end position="92"/>
    </location>
</feature>
<sequence length="267" mass="30691">MLFGNTESCCYRLLGWTRKENSGMFSVWLLSDLMLRILLFDTFVTPVWERKWLWLLYISIWAMSWLFLDSLIFVQILFFLFALMVFTIPHGASDFYIPAWILNPRGENRGSYWVLTLGIFALLGAFTWALSVISINFVIALYAGLIIWHWGSMDTIHIYPNRGPTWVIGSIGRGLLVMIAPLYFNPLETQEIILGLINTEQSHILTTLHSFSKYLVTLAISLELIAFLAYKFIEDMGLPRTMAAHATESLLLLLTFKLVNPMISLTF</sequence>
<dbReference type="EMBL" id="UINC01071519">
    <property type="protein sequence ID" value="SVC06477.1"/>
    <property type="molecule type" value="Genomic_DNA"/>
</dbReference>
<dbReference type="AlphaFoldDB" id="A0A382J526"/>
<feature type="transmembrane region" description="Helical" evidence="1">
    <location>
        <begin position="52"/>
        <end position="68"/>
    </location>
</feature>
<keyword evidence="1" id="KW-1133">Transmembrane helix</keyword>
<feature type="transmembrane region" description="Helical" evidence="1">
    <location>
        <begin position="214"/>
        <end position="233"/>
    </location>
</feature>
<dbReference type="InterPro" id="IPR022270">
    <property type="entry name" value="Blh_diox"/>
</dbReference>
<name>A0A382J526_9ZZZZ</name>
<feature type="transmembrane region" description="Helical" evidence="1">
    <location>
        <begin position="112"/>
        <end position="145"/>
    </location>
</feature>
<dbReference type="GO" id="GO:0016702">
    <property type="term" value="F:oxidoreductase activity, acting on single donors with incorporation of molecular oxygen, incorporation of two atoms of oxygen"/>
    <property type="evidence" value="ECO:0007669"/>
    <property type="project" value="InterPro"/>
</dbReference>
<reference evidence="2" key="1">
    <citation type="submission" date="2018-05" db="EMBL/GenBank/DDBJ databases">
        <authorList>
            <person name="Lanie J.A."/>
            <person name="Ng W.-L."/>
            <person name="Kazmierczak K.M."/>
            <person name="Andrzejewski T.M."/>
            <person name="Davidsen T.M."/>
            <person name="Wayne K.J."/>
            <person name="Tettelin H."/>
            <person name="Glass J.I."/>
            <person name="Rusch D."/>
            <person name="Podicherti R."/>
            <person name="Tsui H.-C.T."/>
            <person name="Winkler M.E."/>
        </authorList>
    </citation>
    <scope>NUCLEOTIDE SEQUENCE</scope>
</reference>
<keyword evidence="1" id="KW-0812">Transmembrane</keyword>
<feature type="transmembrane region" description="Helical" evidence="1">
    <location>
        <begin position="166"/>
        <end position="184"/>
    </location>
</feature>
<evidence type="ECO:0000313" key="2">
    <source>
        <dbReference type="EMBL" id="SVC06477.1"/>
    </source>
</evidence>